<dbReference type="AlphaFoldDB" id="A0A4R1YVL0"/>
<dbReference type="Proteomes" id="UP000295277">
    <property type="component" value="Unassembled WGS sequence"/>
</dbReference>
<keyword evidence="1" id="KW-0175">Coiled coil</keyword>
<gene>
    <name evidence="2" type="ORF">EV216_10829</name>
</gene>
<proteinExistence type="predicted"/>
<name>A0A4R1YVL0_9RHOB</name>
<evidence type="ECO:0000313" key="3">
    <source>
        <dbReference type="Proteomes" id="UP000295277"/>
    </source>
</evidence>
<evidence type="ECO:0000256" key="1">
    <source>
        <dbReference type="SAM" id="Coils"/>
    </source>
</evidence>
<comment type="caution">
    <text evidence="2">The sequence shown here is derived from an EMBL/GenBank/DDBJ whole genome shotgun (WGS) entry which is preliminary data.</text>
</comment>
<protein>
    <submittedName>
        <fullName evidence="2">Phage terminase Nu1 subunit (DNA packaging protein)</fullName>
    </submittedName>
</protein>
<sequence>MAALLGIGASQIRTKARDGILIRSGRGRYDVRASLARYLAQLRDAASRGGRQGQEEANRDLKAESIRVKRAQADAQELKNAASRGELLEATAVERQWASILRDVRAGLLAVPSRVGAKLPHLTAHDLAEIDREIRRSLERLSDGN</sequence>
<keyword evidence="3" id="KW-1185">Reference proteome</keyword>
<accession>A0A4R1YVL0</accession>
<dbReference type="InterPro" id="IPR010906">
    <property type="entry name" value="Phage_lambda_Nu1_terminase-ssu"/>
</dbReference>
<dbReference type="Pfam" id="PF07471">
    <property type="entry name" value="Phage_Nu1"/>
    <property type="match status" value="1"/>
</dbReference>
<dbReference type="RefSeq" id="WP_165899178.1">
    <property type="nucleotide sequence ID" value="NZ_SLVM01000008.1"/>
</dbReference>
<organism evidence="2 3">
    <name type="scientific">Rhodovulum steppense</name>
    <dbReference type="NCBI Taxonomy" id="540251"/>
    <lineage>
        <taxon>Bacteria</taxon>
        <taxon>Pseudomonadati</taxon>
        <taxon>Pseudomonadota</taxon>
        <taxon>Alphaproteobacteria</taxon>
        <taxon>Rhodobacterales</taxon>
        <taxon>Paracoccaceae</taxon>
        <taxon>Rhodovulum</taxon>
    </lineage>
</organism>
<feature type="coiled-coil region" evidence="1">
    <location>
        <begin position="54"/>
        <end position="81"/>
    </location>
</feature>
<dbReference type="EMBL" id="SLVM01000008">
    <property type="protein sequence ID" value="TCM85178.1"/>
    <property type="molecule type" value="Genomic_DNA"/>
</dbReference>
<reference evidence="2 3" key="1">
    <citation type="submission" date="2019-03" db="EMBL/GenBank/DDBJ databases">
        <title>Genomic Encyclopedia of Type Strains, Phase IV (KMG-IV): sequencing the most valuable type-strain genomes for metagenomic binning, comparative biology and taxonomic classification.</title>
        <authorList>
            <person name="Goeker M."/>
        </authorList>
    </citation>
    <scope>NUCLEOTIDE SEQUENCE [LARGE SCALE GENOMIC DNA]</scope>
    <source>
        <strain evidence="2 3">DSM 21153</strain>
    </source>
</reference>
<evidence type="ECO:0000313" key="2">
    <source>
        <dbReference type="EMBL" id="TCM85178.1"/>
    </source>
</evidence>